<evidence type="ECO:0000256" key="1">
    <source>
        <dbReference type="SAM" id="MobiDB-lite"/>
    </source>
</evidence>
<accession>A0A5J4TVV3</accession>
<proteinExistence type="predicted"/>
<feature type="compositionally biased region" description="Basic and acidic residues" evidence="1">
    <location>
        <begin position="52"/>
        <end position="64"/>
    </location>
</feature>
<feature type="compositionally biased region" description="Polar residues" evidence="1">
    <location>
        <begin position="65"/>
        <end position="99"/>
    </location>
</feature>
<sequence length="266" mass="29322">MAESEESTVQQTQDVHDKPEASEPVQEAPQQEFEVKTEEQQPESPPKQATLLKDDKVTPRKEKNTNQGSARRNSSQLSNTKRSQTLQSPKQGDSLSASRNFVDGGVSDQGFYDLANKYDRSPGPAYNVLDSTKKVLTHYPEYKIGTEPRPNISSATPGPKYNVAESLKNTSGSPHKPSATIGNYNPPNVLIRSTPVEGPLHAAIDSNKILPQSPRAVIPREKKPNVDYHVPGVGQYKVVDPKEKHVTSNKGTFGHDERGVSNWIFK</sequence>
<dbReference type="Proteomes" id="UP000324800">
    <property type="component" value="Unassembled WGS sequence"/>
</dbReference>
<feature type="region of interest" description="Disordered" evidence="1">
    <location>
        <begin position="1"/>
        <end position="122"/>
    </location>
</feature>
<gene>
    <name evidence="2" type="ORF">EZS28_042420</name>
</gene>
<organism evidence="2 3">
    <name type="scientific">Streblomastix strix</name>
    <dbReference type="NCBI Taxonomy" id="222440"/>
    <lineage>
        <taxon>Eukaryota</taxon>
        <taxon>Metamonada</taxon>
        <taxon>Preaxostyla</taxon>
        <taxon>Oxymonadida</taxon>
        <taxon>Streblomastigidae</taxon>
        <taxon>Streblomastix</taxon>
    </lineage>
</organism>
<evidence type="ECO:0000313" key="3">
    <source>
        <dbReference type="Proteomes" id="UP000324800"/>
    </source>
</evidence>
<comment type="caution">
    <text evidence="2">The sequence shown here is derived from an EMBL/GenBank/DDBJ whole genome shotgun (WGS) entry which is preliminary data.</text>
</comment>
<name>A0A5J4TVV3_9EUKA</name>
<dbReference type="EMBL" id="SNRW01024709">
    <property type="protein sequence ID" value="KAA6362053.1"/>
    <property type="molecule type" value="Genomic_DNA"/>
</dbReference>
<reference evidence="2 3" key="1">
    <citation type="submission" date="2019-03" db="EMBL/GenBank/DDBJ databases">
        <title>Single cell metagenomics reveals metabolic interactions within the superorganism composed of flagellate Streblomastix strix and complex community of Bacteroidetes bacteria on its surface.</title>
        <authorList>
            <person name="Treitli S.C."/>
            <person name="Kolisko M."/>
            <person name="Husnik F."/>
            <person name="Keeling P."/>
            <person name="Hampl V."/>
        </authorList>
    </citation>
    <scope>NUCLEOTIDE SEQUENCE [LARGE SCALE GENOMIC DNA]</scope>
    <source>
        <strain evidence="2">ST1C</strain>
    </source>
</reference>
<dbReference type="AlphaFoldDB" id="A0A5J4TVV3"/>
<protein>
    <submittedName>
        <fullName evidence="2">Uncharacterized protein</fullName>
    </submittedName>
</protein>
<evidence type="ECO:0000313" key="2">
    <source>
        <dbReference type="EMBL" id="KAA6362053.1"/>
    </source>
</evidence>